<dbReference type="PANTHER" id="PTHR35317">
    <property type="entry name" value="OS04G0629600 PROTEIN"/>
    <property type="match status" value="1"/>
</dbReference>
<dbReference type="Pfam" id="PF14223">
    <property type="entry name" value="Retrotran_gag_2"/>
    <property type="match status" value="1"/>
</dbReference>
<sequence>MSYLSLLSSSLKAPMLVIHLLAKDYKRILALRKLGKTRISCADLEGLGLIESIQQRSEIPSKISWPTLVLQTSKVESAKEWETLRNEFQGDDKVRAIKLQSLRKDLENIIMKEDERLKDYSSRFLKLINQMKTHDEDISDKRILEKTLISLPENFDPIVAVIEETKDLSTLSV</sequence>
<protein>
    <submittedName>
        <fullName evidence="1">Uncharacterized protein</fullName>
    </submittedName>
</protein>
<evidence type="ECO:0000313" key="1">
    <source>
        <dbReference type="EMBL" id="KAK3007392.1"/>
    </source>
</evidence>
<comment type="caution">
    <text evidence="1">The sequence shown here is derived from an EMBL/GenBank/DDBJ whole genome shotgun (WGS) entry which is preliminary data.</text>
</comment>
<reference evidence="1" key="1">
    <citation type="submission" date="2022-12" db="EMBL/GenBank/DDBJ databases">
        <title>Draft genome assemblies for two species of Escallonia (Escalloniales).</title>
        <authorList>
            <person name="Chanderbali A."/>
            <person name="Dervinis C."/>
            <person name="Anghel I."/>
            <person name="Soltis D."/>
            <person name="Soltis P."/>
            <person name="Zapata F."/>
        </authorList>
    </citation>
    <scope>NUCLEOTIDE SEQUENCE</scope>
    <source>
        <strain evidence="1">UCBG64.0493</strain>
        <tissue evidence="1">Leaf</tissue>
    </source>
</reference>
<gene>
    <name evidence="1" type="ORF">RJ639_016093</name>
</gene>
<name>A0AA88VEP9_9ASTE</name>
<organism evidence="1 2">
    <name type="scientific">Escallonia herrerae</name>
    <dbReference type="NCBI Taxonomy" id="1293975"/>
    <lineage>
        <taxon>Eukaryota</taxon>
        <taxon>Viridiplantae</taxon>
        <taxon>Streptophyta</taxon>
        <taxon>Embryophyta</taxon>
        <taxon>Tracheophyta</taxon>
        <taxon>Spermatophyta</taxon>
        <taxon>Magnoliopsida</taxon>
        <taxon>eudicotyledons</taxon>
        <taxon>Gunneridae</taxon>
        <taxon>Pentapetalae</taxon>
        <taxon>asterids</taxon>
        <taxon>campanulids</taxon>
        <taxon>Escalloniales</taxon>
        <taxon>Escalloniaceae</taxon>
        <taxon>Escallonia</taxon>
    </lineage>
</organism>
<evidence type="ECO:0000313" key="2">
    <source>
        <dbReference type="Proteomes" id="UP001188597"/>
    </source>
</evidence>
<dbReference type="Proteomes" id="UP001188597">
    <property type="component" value="Unassembled WGS sequence"/>
</dbReference>
<dbReference type="EMBL" id="JAVXUP010001873">
    <property type="protein sequence ID" value="KAK3007392.1"/>
    <property type="molecule type" value="Genomic_DNA"/>
</dbReference>
<proteinExistence type="predicted"/>
<accession>A0AA88VEP9</accession>
<dbReference type="PANTHER" id="PTHR35317:SF35">
    <property type="entry name" value="DUF4219 DOMAIN-CONTAINING PROTEIN"/>
    <property type="match status" value="1"/>
</dbReference>
<dbReference type="AlphaFoldDB" id="A0AA88VEP9"/>
<keyword evidence="2" id="KW-1185">Reference proteome</keyword>